<dbReference type="InterPro" id="IPR036148">
    <property type="entry name" value="MmgE/PrpD_sf"/>
</dbReference>
<dbReference type="GO" id="GO:0016829">
    <property type="term" value="F:lyase activity"/>
    <property type="evidence" value="ECO:0007669"/>
    <property type="project" value="InterPro"/>
</dbReference>
<evidence type="ECO:0000313" key="5">
    <source>
        <dbReference type="EMBL" id="KIW12443.1"/>
    </source>
</evidence>
<feature type="compositionally biased region" description="Gly residues" evidence="2">
    <location>
        <begin position="87"/>
        <end position="96"/>
    </location>
</feature>
<dbReference type="InterPro" id="IPR045336">
    <property type="entry name" value="MmgE_PrpD_N"/>
</dbReference>
<proteinExistence type="inferred from homology"/>
<evidence type="ECO:0008006" key="7">
    <source>
        <dbReference type="Google" id="ProtNLM"/>
    </source>
</evidence>
<dbReference type="Pfam" id="PF19305">
    <property type="entry name" value="MmgE_PrpD_C"/>
    <property type="match status" value="1"/>
</dbReference>
<comment type="similarity">
    <text evidence="1">Belongs to the PrpD family.</text>
</comment>
<evidence type="ECO:0000256" key="2">
    <source>
        <dbReference type="SAM" id="MobiDB-lite"/>
    </source>
</evidence>
<dbReference type="PANTHER" id="PTHR16943:SF8">
    <property type="entry name" value="2-METHYLCITRATE DEHYDRATASE"/>
    <property type="match status" value="1"/>
</dbReference>
<accession>A0A0D2B0H7</accession>
<evidence type="ECO:0000259" key="3">
    <source>
        <dbReference type="Pfam" id="PF03972"/>
    </source>
</evidence>
<dbReference type="HOGENOM" id="CLU_026574_0_0_1"/>
<evidence type="ECO:0000313" key="6">
    <source>
        <dbReference type="Proteomes" id="UP000053328"/>
    </source>
</evidence>
<feature type="region of interest" description="Disordered" evidence="2">
    <location>
        <begin position="87"/>
        <end position="106"/>
    </location>
</feature>
<dbReference type="EMBL" id="KN847498">
    <property type="protein sequence ID" value="KIW12443.1"/>
    <property type="molecule type" value="Genomic_DNA"/>
</dbReference>
<protein>
    <recommendedName>
        <fullName evidence="7">MmgE/PrpD family protein</fullName>
    </recommendedName>
</protein>
<dbReference type="Gene3D" id="1.10.4100.10">
    <property type="entry name" value="2-methylcitrate dehydratase PrpD"/>
    <property type="match status" value="1"/>
</dbReference>
<dbReference type="Proteomes" id="UP000053328">
    <property type="component" value="Unassembled WGS sequence"/>
</dbReference>
<dbReference type="InterPro" id="IPR045337">
    <property type="entry name" value="MmgE_PrpD_C"/>
</dbReference>
<feature type="domain" description="MmgE/PrpD C-terminal" evidence="4">
    <location>
        <begin position="397"/>
        <end position="531"/>
    </location>
</feature>
<organism evidence="5 6">
    <name type="scientific">Exophiala spinifera</name>
    <dbReference type="NCBI Taxonomy" id="91928"/>
    <lineage>
        <taxon>Eukaryota</taxon>
        <taxon>Fungi</taxon>
        <taxon>Dikarya</taxon>
        <taxon>Ascomycota</taxon>
        <taxon>Pezizomycotina</taxon>
        <taxon>Eurotiomycetes</taxon>
        <taxon>Chaetothyriomycetidae</taxon>
        <taxon>Chaetothyriales</taxon>
        <taxon>Herpotrichiellaceae</taxon>
        <taxon>Exophiala</taxon>
    </lineage>
</organism>
<evidence type="ECO:0000259" key="4">
    <source>
        <dbReference type="Pfam" id="PF19305"/>
    </source>
</evidence>
<reference evidence="5 6" key="1">
    <citation type="submission" date="2015-01" db="EMBL/GenBank/DDBJ databases">
        <title>The Genome Sequence of Exophiala spinifera CBS89968.</title>
        <authorList>
            <consortium name="The Broad Institute Genomics Platform"/>
            <person name="Cuomo C."/>
            <person name="de Hoog S."/>
            <person name="Gorbushina A."/>
            <person name="Stielow B."/>
            <person name="Teixiera M."/>
            <person name="Abouelleil A."/>
            <person name="Chapman S.B."/>
            <person name="Priest M."/>
            <person name="Young S.K."/>
            <person name="Wortman J."/>
            <person name="Nusbaum C."/>
            <person name="Birren B."/>
        </authorList>
    </citation>
    <scope>NUCLEOTIDE SEQUENCE [LARGE SCALE GENOMIC DNA]</scope>
    <source>
        <strain evidence="5 6">CBS 89968</strain>
    </source>
</reference>
<dbReference type="GeneID" id="27336803"/>
<dbReference type="SUPFAM" id="SSF103378">
    <property type="entry name" value="2-methylcitrate dehydratase PrpD"/>
    <property type="match status" value="2"/>
</dbReference>
<dbReference type="RefSeq" id="XP_016232659.1">
    <property type="nucleotide sequence ID" value="XM_016384036.1"/>
</dbReference>
<sequence length="585" mass="61823">MSHSNGDASIQMPQDHLQTQTGVDETIELPSLTQLAVQHLEKIRKGRLSSEVRDKTVLCLLDYLGALVSGLSAPWATSLLRYAQVSSGGGGGGSPGPGTSSQSGSNVMGLATRCSAETAAFTNASIAHSIIRDDMHLAAGAHIGVMVIPSALALAQRDHWSGEQLLKAVVGGYEMAVALGSAVRHSGTCNPHFRPSGIVGAFAGASTGIVADPTITSAQAAHALGLAANMAAGLNEWPWAGGVEMTTQMGAAARAGITSYDLAKAGMGSSLSVLEGKDGLFAAYGCGDRDVAATFFRNWLHAADAESKNDKAAGGGVSYGTGIMGVKFKPVAGCNFIQTPVSVALRMHDSLYVDVHAKAKAKVNFQVNLDLKLNMPVTGMTPIMSTTTNTNTDAIVDVGDIDRVTIVTTSLARAYPGCDHAGPFEKVQQTKMSLQYGVCAGLLFGRVDEWTYLQFSNEDLISLLGKCVLETDAAFDEDLHKRGRQPCRLEVRMKKKGNGAQLVHRDFMADVPWLNDTPGAAVEERFRKEVAAIFDRRAPPDVTNRDVVDDIVLECRRLLENGSSSGTERLFDLLASPPQGLPVPS</sequence>
<name>A0A0D2B0H7_9EURO</name>
<gene>
    <name evidence="5" type="ORF">PV08_09720</name>
</gene>
<dbReference type="OrthoDB" id="4120269at2759"/>
<dbReference type="InterPro" id="IPR005656">
    <property type="entry name" value="MmgE_PrpD"/>
</dbReference>
<dbReference type="PANTHER" id="PTHR16943">
    <property type="entry name" value="2-METHYLCITRATE DEHYDRATASE-RELATED"/>
    <property type="match status" value="1"/>
</dbReference>
<keyword evidence="6" id="KW-1185">Reference proteome</keyword>
<dbReference type="AlphaFoldDB" id="A0A0D2B0H7"/>
<dbReference type="InterPro" id="IPR042183">
    <property type="entry name" value="MmgE/PrpD_sf_1"/>
</dbReference>
<feature type="domain" description="MmgE/PrpD N-terminal" evidence="3">
    <location>
        <begin position="40"/>
        <end position="287"/>
    </location>
</feature>
<dbReference type="InterPro" id="IPR042188">
    <property type="entry name" value="MmgE/PrpD_sf_2"/>
</dbReference>
<dbReference type="Gene3D" id="3.30.1330.120">
    <property type="entry name" value="2-methylcitrate dehydratase PrpD"/>
    <property type="match status" value="1"/>
</dbReference>
<dbReference type="VEuPathDB" id="FungiDB:PV08_09720"/>
<evidence type="ECO:0000256" key="1">
    <source>
        <dbReference type="ARBA" id="ARBA00006174"/>
    </source>
</evidence>
<dbReference type="Pfam" id="PF03972">
    <property type="entry name" value="MmgE_PrpD_N"/>
    <property type="match status" value="1"/>
</dbReference>